<dbReference type="Pfam" id="PF00343">
    <property type="entry name" value="Phosphorylase"/>
    <property type="match status" value="1"/>
</dbReference>
<comment type="cofactor">
    <cofactor evidence="2 11">
        <name>pyridoxal 5'-phosphate</name>
        <dbReference type="ChEBI" id="CHEBI:597326"/>
    </cofactor>
</comment>
<proteinExistence type="inferred from homology"/>
<protein>
    <recommendedName>
        <fullName evidence="11">Alpha-1,4 glucan phosphorylase</fullName>
        <ecNumber evidence="11">2.4.1.1</ecNumber>
    </recommendedName>
</protein>
<dbReference type="PANTHER" id="PTHR11468">
    <property type="entry name" value="GLYCOGEN PHOSPHORYLASE"/>
    <property type="match status" value="1"/>
</dbReference>
<dbReference type="FunFam" id="3.40.50.2000:FF:000002">
    <property type="entry name" value="Alpha-1,4 glucan phosphorylase"/>
    <property type="match status" value="1"/>
</dbReference>
<dbReference type="EMBL" id="PQWO01000004">
    <property type="protein sequence ID" value="PZD73698.1"/>
    <property type="molecule type" value="Genomic_DNA"/>
</dbReference>
<evidence type="ECO:0000256" key="11">
    <source>
        <dbReference type="RuleBase" id="RU000587"/>
    </source>
</evidence>
<evidence type="ECO:0000256" key="7">
    <source>
        <dbReference type="ARBA" id="ARBA00022898"/>
    </source>
</evidence>
<reference evidence="12 13" key="1">
    <citation type="journal article" date="2018" name="Sci. Rep.">
        <title>A novel species of the marine cyanobacterium Acaryochloris with a unique pigment content and lifestyle.</title>
        <authorList>
            <person name="Partensky F."/>
            <person name="Six C."/>
            <person name="Ratin M."/>
            <person name="Garczarek L."/>
            <person name="Vaulot D."/>
            <person name="Probert I."/>
            <person name="Calteau A."/>
            <person name="Gourvil P."/>
            <person name="Marie D."/>
            <person name="Grebert T."/>
            <person name="Bouchier C."/>
            <person name="Le Panse S."/>
            <person name="Gachenot M."/>
            <person name="Rodriguez F."/>
            <person name="Garrido J.L."/>
        </authorList>
    </citation>
    <scope>NUCLEOTIDE SEQUENCE [LARGE SCALE GENOMIC DNA]</scope>
    <source>
        <strain evidence="12 13">RCC1774</strain>
    </source>
</reference>
<comment type="function">
    <text evidence="11">Allosteric enzyme that catalyzes the rate-limiting step in glycogen catabolism, the phosphorolytic cleavage of glycogen to produce glucose-1-phosphate, and plays a central role in maintaining cellular and organismal glucose homeostasis.</text>
</comment>
<organism evidence="12 13">
    <name type="scientific">Acaryochloris thomasi RCC1774</name>
    <dbReference type="NCBI Taxonomy" id="1764569"/>
    <lineage>
        <taxon>Bacteria</taxon>
        <taxon>Bacillati</taxon>
        <taxon>Cyanobacteriota</taxon>
        <taxon>Cyanophyceae</taxon>
        <taxon>Acaryochloridales</taxon>
        <taxon>Acaryochloridaceae</taxon>
        <taxon>Acaryochloris</taxon>
        <taxon>Acaryochloris thomasi</taxon>
    </lineage>
</organism>
<keyword evidence="7 10" id="KW-0663">Pyridoxal phosphate</keyword>
<evidence type="ECO:0000256" key="5">
    <source>
        <dbReference type="ARBA" id="ARBA00022676"/>
    </source>
</evidence>
<keyword evidence="13" id="KW-1185">Reference proteome</keyword>
<feature type="modified residue" description="N6-(pyridoxal phosphate)lysine" evidence="10">
    <location>
        <position position="684"/>
    </location>
</feature>
<keyword evidence="8 11" id="KW-0119">Carbohydrate metabolism</keyword>
<dbReference type="AlphaFoldDB" id="A0A2W1JJV2"/>
<comment type="catalytic activity">
    <reaction evidence="1 11">
        <text>[(1-&gt;4)-alpha-D-glucosyl](n) + phosphate = [(1-&gt;4)-alpha-D-glucosyl](n-1) + alpha-D-glucose 1-phosphate</text>
        <dbReference type="Rhea" id="RHEA:41732"/>
        <dbReference type="Rhea" id="RHEA-COMP:9584"/>
        <dbReference type="Rhea" id="RHEA-COMP:9586"/>
        <dbReference type="ChEBI" id="CHEBI:15444"/>
        <dbReference type="ChEBI" id="CHEBI:43474"/>
        <dbReference type="ChEBI" id="CHEBI:58601"/>
        <dbReference type="EC" id="2.4.1.1"/>
    </reaction>
</comment>
<evidence type="ECO:0000256" key="6">
    <source>
        <dbReference type="ARBA" id="ARBA00022679"/>
    </source>
</evidence>
<dbReference type="PROSITE" id="PS00102">
    <property type="entry name" value="PHOSPHORYLASE"/>
    <property type="match status" value="1"/>
</dbReference>
<dbReference type="GO" id="GO:0008184">
    <property type="term" value="F:glycogen phosphorylase activity"/>
    <property type="evidence" value="ECO:0007669"/>
    <property type="project" value="InterPro"/>
</dbReference>
<dbReference type="CDD" id="cd04300">
    <property type="entry name" value="GT35_Glycogen_Phosphorylase"/>
    <property type="match status" value="1"/>
</dbReference>
<evidence type="ECO:0000256" key="2">
    <source>
        <dbReference type="ARBA" id="ARBA00001933"/>
    </source>
</evidence>
<dbReference type="GO" id="GO:0005980">
    <property type="term" value="P:glycogen catabolic process"/>
    <property type="evidence" value="ECO:0007669"/>
    <property type="project" value="TreeGrafter"/>
</dbReference>
<evidence type="ECO:0000256" key="8">
    <source>
        <dbReference type="ARBA" id="ARBA00023277"/>
    </source>
</evidence>
<dbReference type="SUPFAM" id="SSF53756">
    <property type="entry name" value="UDP-Glycosyltransferase/glycogen phosphorylase"/>
    <property type="match status" value="1"/>
</dbReference>
<dbReference type="Proteomes" id="UP000248857">
    <property type="component" value="Unassembled WGS sequence"/>
</dbReference>
<dbReference type="GO" id="GO:0005737">
    <property type="term" value="C:cytoplasm"/>
    <property type="evidence" value="ECO:0007669"/>
    <property type="project" value="TreeGrafter"/>
</dbReference>
<dbReference type="InterPro" id="IPR011833">
    <property type="entry name" value="Glycg_phsphrylas"/>
</dbReference>
<evidence type="ECO:0000256" key="9">
    <source>
        <dbReference type="ARBA" id="ARBA00025174"/>
    </source>
</evidence>
<sequence length="853" mass="97391">MTEQDTTLQYNSFEDPRCEGYLEDGRTGMSPSTLKRAFLNNLFYVQGKFKALATPNDYYMALAYAIRDRLLQRWINTAAIYTAQGSRTVAYFSAEFLMGPHLGNNLINLDIYKDVEKGIAEMGLNLGELLEQEEEPGLGNGGLGRLAACYLDSLATLEIPSLGYGIRYEFGIFDQEIEDGWQVEITDKWLRFGNPWEIARPEWAVEVKLGGHTDHYVDDHGRYRIRWVPDQQVTGIPYDTPILGCQTNTANTLRLWTAEAPESFNFNAFNSGDYLGAVYEKVVSENISKVLYPNDDSSQGKKLRLTQQYFFVSCSLQDMIRILVGQELPLEKFHEKFAVQLNDTHPAIAVAELMRLLIDMHHMSWDSAWSITQRTFAYTNHTLLPEALERWPVELFGSLLPRHLEIIYELNDRFLDEVRIKFPEDDSRLSRMSLIDESGERYVRMAHLACVGSHAINGVAALHTELLKQDVLYDFYQMYPGKFQNKTNGVTPRRFMVLSNPALTELVTSKIGDTWIKNLGELQKLEAWADNPEFQQQWRQIKQANKQELAAYIQKHNGIIVDPNSIFDILAKRFHEYKRQYLDLLHIVTLYNRIKANPDIEITPRTFIFGGKAAPGYFMAKLIIKLINSVADVINRDPDVRGRLKVVFLKNYNVKLAQRIYPAADLSEQISTAGKEASGTGNMKFALNGALTIGTLDGANVEIREEVGAENFFLFGLTAEQVYAKRASGYNPMEYYNSNAELRLALDRIASGFFSHGDTELFKPLVDSLLHHDQYFLLADYQSYIDCQEQVGLAYRDQDRWTHMSILNAARMGKFSSDRSIQDYCREIWKVEPVTITLENSEVTDSSFTATVI</sequence>
<dbReference type="InterPro" id="IPR000811">
    <property type="entry name" value="Glyco_trans_35"/>
</dbReference>
<evidence type="ECO:0000256" key="1">
    <source>
        <dbReference type="ARBA" id="ARBA00001275"/>
    </source>
</evidence>
<accession>A0A2W1JJV2</accession>
<evidence type="ECO:0000313" key="13">
    <source>
        <dbReference type="Proteomes" id="UP000248857"/>
    </source>
</evidence>
<evidence type="ECO:0000256" key="3">
    <source>
        <dbReference type="ARBA" id="ARBA00006047"/>
    </source>
</evidence>
<comment type="caution">
    <text evidence="12">The sequence shown here is derived from an EMBL/GenBank/DDBJ whole genome shotgun (WGS) entry which is preliminary data.</text>
</comment>
<dbReference type="Gene3D" id="3.40.50.2000">
    <property type="entry name" value="Glycogen Phosphorylase B"/>
    <property type="match status" value="2"/>
</dbReference>
<keyword evidence="5 11" id="KW-0328">Glycosyltransferase</keyword>
<dbReference type="OrthoDB" id="9760804at2"/>
<dbReference type="GO" id="GO:0030170">
    <property type="term" value="F:pyridoxal phosphate binding"/>
    <property type="evidence" value="ECO:0007669"/>
    <property type="project" value="InterPro"/>
</dbReference>
<comment type="function">
    <text evidence="9">Phosphorylase is an important allosteric enzyme in carbohydrate metabolism. Enzymes from different sources differ in their regulatory mechanisms and in their natural substrates. However, all known phosphorylases share catalytic and structural properties.</text>
</comment>
<dbReference type="InterPro" id="IPR035090">
    <property type="entry name" value="Pyridoxal_P_attach_site"/>
</dbReference>
<evidence type="ECO:0000313" key="12">
    <source>
        <dbReference type="EMBL" id="PZD73698.1"/>
    </source>
</evidence>
<dbReference type="NCBIfam" id="TIGR02093">
    <property type="entry name" value="P_ylase"/>
    <property type="match status" value="1"/>
</dbReference>
<evidence type="ECO:0000256" key="10">
    <source>
        <dbReference type="PIRSR" id="PIRSR000460-1"/>
    </source>
</evidence>
<dbReference type="FunFam" id="3.40.50.2000:FF:000005">
    <property type="entry name" value="Alpha-1,4 glucan phosphorylase"/>
    <property type="match status" value="1"/>
</dbReference>
<name>A0A2W1JJV2_9CYAN</name>
<dbReference type="PANTHER" id="PTHR11468:SF3">
    <property type="entry name" value="GLYCOGEN PHOSPHORYLASE, LIVER FORM"/>
    <property type="match status" value="1"/>
</dbReference>
<gene>
    <name evidence="12" type="primary">malP_1</name>
    <name evidence="12" type="ORF">C1752_01646</name>
</gene>
<dbReference type="EC" id="2.4.1.1" evidence="11"/>
<dbReference type="PIRSF" id="PIRSF000460">
    <property type="entry name" value="Pprylas_GlgP"/>
    <property type="match status" value="1"/>
</dbReference>
<evidence type="ECO:0000256" key="4">
    <source>
        <dbReference type="ARBA" id="ARBA00022600"/>
    </source>
</evidence>
<keyword evidence="4" id="KW-0321">Glycogen metabolism</keyword>
<keyword evidence="6 11" id="KW-0808">Transferase</keyword>
<comment type="similarity">
    <text evidence="3 11">Belongs to the glycogen phosphorylase family.</text>
</comment>